<comment type="caution">
    <text evidence="3">The sequence shown here is derived from an EMBL/GenBank/DDBJ whole genome shotgun (WGS) entry which is preliminary data.</text>
</comment>
<protein>
    <submittedName>
        <fullName evidence="3">Uncharacterized protein</fullName>
    </submittedName>
</protein>
<feature type="region of interest" description="Disordered" evidence="2">
    <location>
        <begin position="155"/>
        <end position="247"/>
    </location>
</feature>
<feature type="compositionally biased region" description="Basic and acidic residues" evidence="2">
    <location>
        <begin position="209"/>
        <end position="247"/>
    </location>
</feature>
<evidence type="ECO:0000256" key="1">
    <source>
        <dbReference type="SAM" id="Coils"/>
    </source>
</evidence>
<dbReference type="AlphaFoldDB" id="A0AAV9GYF8"/>
<keyword evidence="1" id="KW-0175">Coiled coil</keyword>
<evidence type="ECO:0000313" key="4">
    <source>
        <dbReference type="Proteomes" id="UP001321760"/>
    </source>
</evidence>
<gene>
    <name evidence="3" type="ORF">QBC34DRAFT_423332</name>
</gene>
<dbReference type="EMBL" id="MU865925">
    <property type="protein sequence ID" value="KAK4452218.1"/>
    <property type="molecule type" value="Genomic_DNA"/>
</dbReference>
<sequence length="267" mass="30330">MSTGSLASRAGSLSLAAKALASRNEAFYEAAMPLLQKRLAEMYQVTEAEQGGYFKFGRELKHADSREPIISLTVSVEVSDKAARLEKARIRADEEIVKLLEYELEEGWEEKAVREAEEEMKRAEEVKMLLVKQDDEVKEEDEAKTLVEEDDVKTLVEEDEKKDEANADIVMEQDADKKNEEISQAVDKRAETEVASDKEVEDVDQATIKTEDETKDETKADESLASDDRNVEEPDESKKALKEEKKKEDVVEFHLDITWDFCNFGPL</sequence>
<dbReference type="Proteomes" id="UP001321760">
    <property type="component" value="Unassembled WGS sequence"/>
</dbReference>
<evidence type="ECO:0000313" key="3">
    <source>
        <dbReference type="EMBL" id="KAK4452218.1"/>
    </source>
</evidence>
<accession>A0AAV9GYF8</accession>
<keyword evidence="4" id="KW-1185">Reference proteome</keyword>
<evidence type="ECO:0000256" key="2">
    <source>
        <dbReference type="SAM" id="MobiDB-lite"/>
    </source>
</evidence>
<feature type="compositionally biased region" description="Basic and acidic residues" evidence="2">
    <location>
        <begin position="174"/>
        <end position="198"/>
    </location>
</feature>
<reference evidence="3" key="1">
    <citation type="journal article" date="2023" name="Mol. Phylogenet. Evol.">
        <title>Genome-scale phylogeny and comparative genomics of the fungal order Sordariales.</title>
        <authorList>
            <person name="Hensen N."/>
            <person name="Bonometti L."/>
            <person name="Westerberg I."/>
            <person name="Brannstrom I.O."/>
            <person name="Guillou S."/>
            <person name="Cros-Aarteil S."/>
            <person name="Calhoun S."/>
            <person name="Haridas S."/>
            <person name="Kuo A."/>
            <person name="Mondo S."/>
            <person name="Pangilinan J."/>
            <person name="Riley R."/>
            <person name="LaButti K."/>
            <person name="Andreopoulos B."/>
            <person name="Lipzen A."/>
            <person name="Chen C."/>
            <person name="Yan M."/>
            <person name="Daum C."/>
            <person name="Ng V."/>
            <person name="Clum A."/>
            <person name="Steindorff A."/>
            <person name="Ohm R.A."/>
            <person name="Martin F."/>
            <person name="Silar P."/>
            <person name="Natvig D.O."/>
            <person name="Lalanne C."/>
            <person name="Gautier V."/>
            <person name="Ament-Velasquez S.L."/>
            <person name="Kruys A."/>
            <person name="Hutchinson M.I."/>
            <person name="Powell A.J."/>
            <person name="Barry K."/>
            <person name="Miller A.N."/>
            <person name="Grigoriev I.V."/>
            <person name="Debuchy R."/>
            <person name="Gladieux P."/>
            <person name="Hiltunen Thoren M."/>
            <person name="Johannesson H."/>
        </authorList>
    </citation>
    <scope>NUCLEOTIDE SEQUENCE</scope>
    <source>
        <strain evidence="3">PSN243</strain>
    </source>
</reference>
<name>A0AAV9GYF8_9PEZI</name>
<organism evidence="3 4">
    <name type="scientific">Podospora aff. communis PSN243</name>
    <dbReference type="NCBI Taxonomy" id="3040156"/>
    <lineage>
        <taxon>Eukaryota</taxon>
        <taxon>Fungi</taxon>
        <taxon>Dikarya</taxon>
        <taxon>Ascomycota</taxon>
        <taxon>Pezizomycotina</taxon>
        <taxon>Sordariomycetes</taxon>
        <taxon>Sordariomycetidae</taxon>
        <taxon>Sordariales</taxon>
        <taxon>Podosporaceae</taxon>
        <taxon>Podospora</taxon>
    </lineage>
</organism>
<reference evidence="3" key="2">
    <citation type="submission" date="2023-05" db="EMBL/GenBank/DDBJ databases">
        <authorList>
            <consortium name="Lawrence Berkeley National Laboratory"/>
            <person name="Steindorff A."/>
            <person name="Hensen N."/>
            <person name="Bonometti L."/>
            <person name="Westerberg I."/>
            <person name="Brannstrom I.O."/>
            <person name="Guillou S."/>
            <person name="Cros-Aarteil S."/>
            <person name="Calhoun S."/>
            <person name="Haridas S."/>
            <person name="Kuo A."/>
            <person name="Mondo S."/>
            <person name="Pangilinan J."/>
            <person name="Riley R."/>
            <person name="Labutti K."/>
            <person name="Andreopoulos B."/>
            <person name="Lipzen A."/>
            <person name="Chen C."/>
            <person name="Yanf M."/>
            <person name="Daum C."/>
            <person name="Ng V."/>
            <person name="Clum A."/>
            <person name="Ohm R."/>
            <person name="Martin F."/>
            <person name="Silar P."/>
            <person name="Natvig D."/>
            <person name="Lalanne C."/>
            <person name="Gautier V."/>
            <person name="Ament-Velasquez S.L."/>
            <person name="Kruys A."/>
            <person name="Hutchinson M.I."/>
            <person name="Powell A.J."/>
            <person name="Barry K."/>
            <person name="Miller A.N."/>
            <person name="Grigoriev I.V."/>
            <person name="Debuchy R."/>
            <person name="Gladieux P."/>
            <person name="Thoren M.H."/>
            <person name="Johannesson H."/>
        </authorList>
    </citation>
    <scope>NUCLEOTIDE SEQUENCE</scope>
    <source>
        <strain evidence="3">PSN243</strain>
    </source>
</reference>
<proteinExistence type="predicted"/>
<feature type="coiled-coil region" evidence="1">
    <location>
        <begin position="85"/>
        <end position="133"/>
    </location>
</feature>